<keyword evidence="5" id="KW-0520">NAD</keyword>
<dbReference type="PROSITE" id="PS51257">
    <property type="entry name" value="PROKAR_LIPOPROTEIN"/>
    <property type="match status" value="1"/>
</dbReference>
<dbReference type="Pfam" id="PF00378">
    <property type="entry name" value="ECH_1"/>
    <property type="match status" value="1"/>
</dbReference>
<evidence type="ECO:0000259" key="8">
    <source>
        <dbReference type="Pfam" id="PF00725"/>
    </source>
</evidence>
<dbReference type="InterPro" id="IPR006108">
    <property type="entry name" value="3HC_DH_C"/>
</dbReference>
<dbReference type="SUPFAM" id="SSF51735">
    <property type="entry name" value="NAD(P)-binding Rossmann-fold domains"/>
    <property type="match status" value="1"/>
</dbReference>
<keyword evidence="4" id="KW-0560">Oxidoreductase</keyword>
<dbReference type="InterPro" id="IPR001753">
    <property type="entry name" value="Enoyl-CoA_hydra/iso"/>
</dbReference>
<dbReference type="Proteomes" id="UP001500459">
    <property type="component" value="Unassembled WGS sequence"/>
</dbReference>
<keyword evidence="11" id="KW-1185">Reference proteome</keyword>
<dbReference type="CDD" id="cd06558">
    <property type="entry name" value="crotonase-like"/>
    <property type="match status" value="1"/>
</dbReference>
<protein>
    <submittedName>
        <fullName evidence="10">3-hydroxyacyl-CoA dehydrogenase/enoyl-CoA hydratase family protein</fullName>
    </submittedName>
</protein>
<evidence type="ECO:0000256" key="2">
    <source>
        <dbReference type="ARBA" id="ARBA00022832"/>
    </source>
</evidence>
<feature type="domain" description="3-hydroxyacyl-CoA dehydrogenase C-terminal" evidence="8">
    <location>
        <begin position="208"/>
        <end position="307"/>
    </location>
</feature>
<dbReference type="InterPro" id="IPR006176">
    <property type="entry name" value="3-OHacyl-CoA_DH_NAD-bd"/>
</dbReference>
<dbReference type="SUPFAM" id="SSF48179">
    <property type="entry name" value="6-phosphogluconate dehydrogenase C-terminal domain-like"/>
    <property type="match status" value="2"/>
</dbReference>
<dbReference type="InterPro" id="IPR036291">
    <property type="entry name" value="NAD(P)-bd_dom_sf"/>
</dbReference>
<dbReference type="InterPro" id="IPR008927">
    <property type="entry name" value="6-PGluconate_DH-like_C_sf"/>
</dbReference>
<proteinExistence type="predicted"/>
<sequence>MKRIIKKVAVVGSGIMGSGIACHFANIGVEVLLLDIVPRELNDKEKAKGLTLKDKAVRNRLVNDSLTAALKSKPSPIYSQKFASRITTGNLEDDIAKVADVDWIIEVVVERLDIKKLVFENLEKHRTPGTLITSNTSGIPIKFMNEGRSEDFQKHFCGTHFFNPARYLKLFEIIPGPNTSTEVLEFLNGYGEQYLGKTSVVAKDTPAFIGNRIGIFSIMSLFHMVKDMGLTIEEVDKLSGPVIGRPKSATFRTVDVVGLDTLVHVANGIADNCPDDERHELFKLPAFINTMMENKWLGSKTQQGFYKKHVSPEGKKEILSLDLDTLEYREKKRASFTTLEMTKTIDKVVDRFKVLVAGKDKAGEFYRKSFAALFAYVSNRIPEITEDLYKIDDAMKAGFGWEHGPFQIWDAIGVEKGIEMMKAEGYEPAAWVNDMISSGNTSFYTVRDGATYYYDIPKKEQVKVPGQDAFIILDNIRKSSEVFKNSGVVVEDLGDGILNLEFQSKMNTIGGDVLAGLNKAIDIAEKDFQGLVVGNQAANFSVGANIGMIFMMAVEQEYDELNMAVKYFQDSMMRMRYSAIPTIAAPHGMALGGGCEISLHADKVVAAAETYMGLVEFGVGVIPGGGGSKEMALRAADLFKKDDVELNVLQEHFLTIGMAKVSTSAYEAFDTNLLQKGKDIVVVNKDRQIATAKAHAKLIAEQGYTQPVKRKDIKVLGKQALGMFLVGTDSMEASKYISEHDHKIANKLGYVMAGGDLSEPTLVSEQYLLDLEREAFLSLCTERKTLERIEHMLKKGKPLRN</sequence>
<dbReference type="Gene3D" id="3.90.226.10">
    <property type="entry name" value="2-enoyl-CoA Hydratase, Chain A, domain 1"/>
    <property type="match status" value="1"/>
</dbReference>
<comment type="catalytic activity">
    <reaction evidence="7">
        <text>a (3S)-3-hydroxyacyl-CoA + NAD(+) = a 3-oxoacyl-CoA + NADH + H(+)</text>
        <dbReference type="Rhea" id="RHEA:22432"/>
        <dbReference type="ChEBI" id="CHEBI:15378"/>
        <dbReference type="ChEBI" id="CHEBI:57318"/>
        <dbReference type="ChEBI" id="CHEBI:57540"/>
        <dbReference type="ChEBI" id="CHEBI:57945"/>
        <dbReference type="ChEBI" id="CHEBI:90726"/>
        <dbReference type="EC" id="1.1.1.35"/>
    </reaction>
</comment>
<dbReference type="Gene3D" id="3.40.50.720">
    <property type="entry name" value="NAD(P)-binding Rossmann-like Domain"/>
    <property type="match status" value="1"/>
</dbReference>
<reference evidence="11" key="1">
    <citation type="journal article" date="2019" name="Int. J. Syst. Evol. Microbiol.">
        <title>The Global Catalogue of Microorganisms (GCM) 10K type strain sequencing project: providing services to taxonomists for standard genome sequencing and annotation.</title>
        <authorList>
            <consortium name="The Broad Institute Genomics Platform"/>
            <consortium name="The Broad Institute Genome Sequencing Center for Infectious Disease"/>
            <person name="Wu L."/>
            <person name="Ma J."/>
        </authorList>
    </citation>
    <scope>NUCLEOTIDE SEQUENCE [LARGE SCALE GENOMIC DNA]</scope>
    <source>
        <strain evidence="11">JCM 17106</strain>
    </source>
</reference>
<evidence type="ECO:0000313" key="10">
    <source>
        <dbReference type="EMBL" id="GAA3516247.1"/>
    </source>
</evidence>
<evidence type="ECO:0000256" key="1">
    <source>
        <dbReference type="ARBA" id="ARBA00005005"/>
    </source>
</evidence>
<evidence type="ECO:0000313" key="11">
    <source>
        <dbReference type="Proteomes" id="UP001500459"/>
    </source>
</evidence>
<evidence type="ECO:0000259" key="9">
    <source>
        <dbReference type="Pfam" id="PF02737"/>
    </source>
</evidence>
<keyword evidence="2" id="KW-0276">Fatty acid metabolism</keyword>
<dbReference type="EMBL" id="BAABCW010000016">
    <property type="protein sequence ID" value="GAA3516247.1"/>
    <property type="molecule type" value="Genomic_DNA"/>
</dbReference>
<keyword evidence="3" id="KW-0442">Lipid degradation</keyword>
<evidence type="ECO:0000256" key="6">
    <source>
        <dbReference type="ARBA" id="ARBA00023098"/>
    </source>
</evidence>
<evidence type="ECO:0000256" key="7">
    <source>
        <dbReference type="ARBA" id="ARBA00049556"/>
    </source>
</evidence>
<comment type="caution">
    <text evidence="10">The sequence shown here is derived from an EMBL/GenBank/DDBJ whole genome shotgun (WGS) entry which is preliminary data.</text>
</comment>
<dbReference type="SUPFAM" id="SSF52096">
    <property type="entry name" value="ClpP/crotonase"/>
    <property type="match status" value="1"/>
</dbReference>
<organism evidence="10 11">
    <name type="scientific">Aquimarina addita</name>
    <dbReference type="NCBI Taxonomy" id="870485"/>
    <lineage>
        <taxon>Bacteria</taxon>
        <taxon>Pseudomonadati</taxon>
        <taxon>Bacteroidota</taxon>
        <taxon>Flavobacteriia</taxon>
        <taxon>Flavobacteriales</taxon>
        <taxon>Flavobacteriaceae</taxon>
        <taxon>Aquimarina</taxon>
    </lineage>
</organism>
<comment type="pathway">
    <text evidence="1">Lipid metabolism; fatty acid beta-oxidation.</text>
</comment>
<dbReference type="PANTHER" id="PTHR48075">
    <property type="entry name" value="3-HYDROXYACYL-COA DEHYDROGENASE FAMILY PROTEIN"/>
    <property type="match status" value="1"/>
</dbReference>
<feature type="domain" description="3-hydroxyacyl-CoA dehydrogenase NAD binding" evidence="9">
    <location>
        <begin position="7"/>
        <end position="205"/>
    </location>
</feature>
<evidence type="ECO:0000256" key="5">
    <source>
        <dbReference type="ARBA" id="ARBA00023027"/>
    </source>
</evidence>
<dbReference type="InterPro" id="IPR029045">
    <property type="entry name" value="ClpP/crotonase-like_dom_sf"/>
</dbReference>
<evidence type="ECO:0000256" key="4">
    <source>
        <dbReference type="ARBA" id="ARBA00023002"/>
    </source>
</evidence>
<gene>
    <name evidence="10" type="ORF">GCM10022393_32820</name>
</gene>
<keyword evidence="6" id="KW-0443">Lipid metabolism</keyword>
<accession>A0ABP6URX4</accession>
<dbReference type="Pfam" id="PF00725">
    <property type="entry name" value="3HCDH"/>
    <property type="match status" value="1"/>
</dbReference>
<dbReference type="PANTHER" id="PTHR48075:SF7">
    <property type="entry name" value="3-HYDROXYACYL-COA DEHYDROGENASE-RELATED"/>
    <property type="match status" value="1"/>
</dbReference>
<evidence type="ECO:0000256" key="3">
    <source>
        <dbReference type="ARBA" id="ARBA00022963"/>
    </source>
</evidence>
<dbReference type="Pfam" id="PF02737">
    <property type="entry name" value="3HCDH_N"/>
    <property type="match status" value="1"/>
</dbReference>
<dbReference type="RefSeq" id="WP_344929281.1">
    <property type="nucleotide sequence ID" value="NZ_BAABCW010000016.1"/>
</dbReference>
<dbReference type="Gene3D" id="1.10.1040.50">
    <property type="match status" value="1"/>
</dbReference>
<name>A0ABP6URX4_9FLAO</name>